<organism evidence="2 3">
    <name type="scientific">Sinosporangium siamense</name>
    <dbReference type="NCBI Taxonomy" id="1367973"/>
    <lineage>
        <taxon>Bacteria</taxon>
        <taxon>Bacillati</taxon>
        <taxon>Actinomycetota</taxon>
        <taxon>Actinomycetes</taxon>
        <taxon>Streptosporangiales</taxon>
        <taxon>Streptosporangiaceae</taxon>
        <taxon>Sinosporangium</taxon>
    </lineage>
</organism>
<evidence type="ECO:0008006" key="4">
    <source>
        <dbReference type="Google" id="ProtNLM"/>
    </source>
</evidence>
<dbReference type="EMBL" id="BOOW01000006">
    <property type="protein sequence ID" value="GII90636.1"/>
    <property type="molecule type" value="Genomic_DNA"/>
</dbReference>
<accession>A0A919RB02</accession>
<dbReference type="InterPro" id="IPR027417">
    <property type="entry name" value="P-loop_NTPase"/>
</dbReference>
<dbReference type="AlphaFoldDB" id="A0A919RB02"/>
<dbReference type="RefSeq" id="WP_204021163.1">
    <property type="nucleotide sequence ID" value="NZ_BOOW01000006.1"/>
</dbReference>
<dbReference type="PANTHER" id="PTHR47691:SF3">
    <property type="entry name" value="HTH-TYPE TRANSCRIPTIONAL REGULATOR RV0890C-RELATED"/>
    <property type="match status" value="1"/>
</dbReference>
<dbReference type="GO" id="GO:0043531">
    <property type="term" value="F:ADP binding"/>
    <property type="evidence" value="ECO:0007669"/>
    <property type="project" value="InterPro"/>
</dbReference>
<feature type="region of interest" description="Disordered" evidence="1">
    <location>
        <begin position="681"/>
        <end position="713"/>
    </location>
</feature>
<dbReference type="Gene3D" id="3.40.50.300">
    <property type="entry name" value="P-loop containing nucleotide triphosphate hydrolases"/>
    <property type="match status" value="1"/>
</dbReference>
<dbReference type="SMART" id="SM00028">
    <property type="entry name" value="TPR"/>
    <property type="match status" value="3"/>
</dbReference>
<evidence type="ECO:0000256" key="1">
    <source>
        <dbReference type="SAM" id="MobiDB-lite"/>
    </source>
</evidence>
<dbReference type="SUPFAM" id="SSF48452">
    <property type="entry name" value="TPR-like"/>
    <property type="match status" value="1"/>
</dbReference>
<dbReference type="Proteomes" id="UP000606172">
    <property type="component" value="Unassembled WGS sequence"/>
</dbReference>
<gene>
    <name evidence="2" type="ORF">Ssi02_08670</name>
</gene>
<proteinExistence type="predicted"/>
<sequence>MLLSNDVCGTVTGQVVQTGPVHGGIRITTSAHRPLPPAQLPAPVHLFVNRSQVLESLHRLLDLPQIPPALVISGTAGAGKTAAAVRWLHAARARFGGLLYADLRTATGRPVATGQVVERFLRGLGVPADQMPPDPDEQRAHYRTLATGHRLAVLLDDIGHAGHVREFLAADALVVATSRHRLPELALDGAHTIHLEPLDTESGLRLLAGALGDEQVQDERSAAGQLVELCGGIPLALRACAGAMASRRGTGRPVVRTLVRAITRQGRSMSAEDTEETLAPVWAAFDASYQALDDRQKHAYRALSQHPGPHIPLRAAQAALDLGQEEPETLLDGLVSVSLLERDEQGRYLFNSLLHQDRRDAFSRIAGLYLGRAIEADVRVMPHRLRLSPLYRQAGRNALFDDGIAALDWLENSLEELMAVQADAHTRGMHELVWPFSEALRALFLHRRCYRAWDEVTGLALASARALDDPEVLGRMLTGRASYLQHADRPGEAGPMLTEAVEQAEEAADVLGQASALSTQGAIAQHSGDPQGARDLYERAIPLFEHGGWVRGVALMTRRSGELALEAADPAATDILGSACGLFETLGDDYNHARALTFLGQAHLMLDDPGQAGERFCTALELAERIGALAQIADLCLHLGDLAARAGDQEQAATCYRRSDELYRRIASPFAKKAEERLRALEAGDGTVQPTTVIPPEQKSRGPNSAHHAIRRA</sequence>
<name>A0A919RB02_9ACTN</name>
<comment type="caution">
    <text evidence="2">The sequence shown here is derived from an EMBL/GenBank/DDBJ whole genome shotgun (WGS) entry which is preliminary data.</text>
</comment>
<dbReference type="Gene3D" id="1.25.40.10">
    <property type="entry name" value="Tetratricopeptide repeat domain"/>
    <property type="match status" value="1"/>
</dbReference>
<dbReference type="SUPFAM" id="SSF52540">
    <property type="entry name" value="P-loop containing nucleoside triphosphate hydrolases"/>
    <property type="match status" value="1"/>
</dbReference>
<evidence type="ECO:0000313" key="3">
    <source>
        <dbReference type="Proteomes" id="UP000606172"/>
    </source>
</evidence>
<dbReference type="PANTHER" id="PTHR47691">
    <property type="entry name" value="REGULATOR-RELATED"/>
    <property type="match status" value="1"/>
</dbReference>
<dbReference type="InterPro" id="IPR019734">
    <property type="entry name" value="TPR_rpt"/>
</dbReference>
<protein>
    <recommendedName>
        <fullName evidence="4">NB-ARC domain-containing protein</fullName>
    </recommendedName>
</protein>
<dbReference type="InterPro" id="IPR011990">
    <property type="entry name" value="TPR-like_helical_dom_sf"/>
</dbReference>
<dbReference type="Pfam" id="PF13424">
    <property type="entry name" value="TPR_12"/>
    <property type="match status" value="1"/>
</dbReference>
<dbReference type="PRINTS" id="PR00364">
    <property type="entry name" value="DISEASERSIST"/>
</dbReference>
<reference evidence="2" key="1">
    <citation type="submission" date="2021-01" db="EMBL/GenBank/DDBJ databases">
        <title>Whole genome shotgun sequence of Sinosporangium siamense NBRC 109515.</title>
        <authorList>
            <person name="Komaki H."/>
            <person name="Tamura T."/>
        </authorList>
    </citation>
    <scope>NUCLEOTIDE SEQUENCE</scope>
    <source>
        <strain evidence="2">NBRC 109515</strain>
    </source>
</reference>
<keyword evidence="3" id="KW-1185">Reference proteome</keyword>
<evidence type="ECO:0000313" key="2">
    <source>
        <dbReference type="EMBL" id="GII90636.1"/>
    </source>
</evidence>